<comment type="subcellular location">
    <subcellularLocation>
        <location evidence="1">Membrane</location>
        <topology evidence="1">Multi-pass membrane protein</topology>
    </subcellularLocation>
</comment>
<feature type="transmembrane region" description="Helical" evidence="5">
    <location>
        <begin position="93"/>
        <end position="112"/>
    </location>
</feature>
<dbReference type="PATRIC" id="fig|1414851.3.peg.1921"/>
<dbReference type="PANTHER" id="PTHR22911">
    <property type="entry name" value="ACYL-MALONYL CONDENSING ENZYME-RELATED"/>
    <property type="match status" value="1"/>
</dbReference>
<feature type="domain" description="EamA" evidence="6">
    <location>
        <begin position="143"/>
        <end position="275"/>
    </location>
</feature>
<feature type="transmembrane region" description="Helical" evidence="5">
    <location>
        <begin position="228"/>
        <end position="252"/>
    </location>
</feature>
<sequence length="294" mass="32449">MQSLWMLLASFFFAGMGAAIKGSLEYGVSLPIVIFFRGLPSVICIAIWAMLTKNTLATQYPVAHLKRNVLGTTSMWFSFYALGQLPLATSTSLGYTSSLFIGLYVVFFSSQFHKDYPKLIAILLGFWGIVLVLKPSISEGQWFGAGAGMLAGLFSAFAMFQVKSLGKLGEPVWRTVFYFSCMVIFSGLVMMDYHELFQLSWQAYGLLVLAGLLGQFGQLAMTEAYGHGSAVIAAVLQYSTIIFSTILGMVFWNNVPDIIAWVGMATIIIAGILVVVIDQKLWLSEHIFKRTRSK</sequence>
<name>V8G0G4_9BURK</name>
<keyword evidence="4 5" id="KW-0472">Membrane</keyword>
<keyword evidence="3 5" id="KW-1133">Transmembrane helix</keyword>
<keyword evidence="8" id="KW-1185">Reference proteome</keyword>
<keyword evidence="2 5" id="KW-0812">Transmembrane</keyword>
<feature type="transmembrane region" description="Helical" evidence="5">
    <location>
        <begin position="119"/>
        <end position="137"/>
    </location>
</feature>
<accession>V8G0G4</accession>
<reference evidence="7 8" key="1">
    <citation type="submission" date="2013-11" db="EMBL/GenBank/DDBJ databases">
        <title>Genomic analysis of Pelistega sp. HM-7.</title>
        <authorList>
            <person name="Kumbhare S.V."/>
            <person name="Shetty S.A."/>
            <person name="Sharma O."/>
            <person name="Dhotre D.P."/>
        </authorList>
    </citation>
    <scope>NUCLEOTIDE SEQUENCE [LARGE SCALE GENOMIC DNA]</scope>
    <source>
        <strain evidence="7 8">HM-7</strain>
    </source>
</reference>
<gene>
    <name evidence="7" type="ORF">V757_09275</name>
</gene>
<feature type="transmembrane region" description="Helical" evidence="5">
    <location>
        <begin position="258"/>
        <end position="277"/>
    </location>
</feature>
<organism evidence="7 8">
    <name type="scientific">Pelistega indica</name>
    <dbReference type="NCBI Taxonomy" id="1414851"/>
    <lineage>
        <taxon>Bacteria</taxon>
        <taxon>Pseudomonadati</taxon>
        <taxon>Pseudomonadota</taxon>
        <taxon>Betaproteobacteria</taxon>
        <taxon>Burkholderiales</taxon>
        <taxon>Alcaligenaceae</taxon>
        <taxon>Pelistega</taxon>
    </lineage>
</organism>
<feature type="transmembrane region" description="Helical" evidence="5">
    <location>
        <begin position="29"/>
        <end position="49"/>
    </location>
</feature>
<feature type="transmembrane region" description="Helical" evidence="5">
    <location>
        <begin position="143"/>
        <end position="160"/>
    </location>
</feature>
<evidence type="ECO:0000256" key="1">
    <source>
        <dbReference type="ARBA" id="ARBA00004141"/>
    </source>
</evidence>
<dbReference type="InterPro" id="IPR000620">
    <property type="entry name" value="EamA_dom"/>
</dbReference>
<evidence type="ECO:0000313" key="8">
    <source>
        <dbReference type="Proteomes" id="UP000018766"/>
    </source>
</evidence>
<evidence type="ECO:0000256" key="3">
    <source>
        <dbReference type="ARBA" id="ARBA00022989"/>
    </source>
</evidence>
<protein>
    <submittedName>
        <fullName evidence="7">Membrane protein</fullName>
    </submittedName>
</protein>
<evidence type="ECO:0000259" key="6">
    <source>
        <dbReference type="Pfam" id="PF00892"/>
    </source>
</evidence>
<dbReference type="GO" id="GO:0016020">
    <property type="term" value="C:membrane"/>
    <property type="evidence" value="ECO:0007669"/>
    <property type="project" value="UniProtKB-SubCell"/>
</dbReference>
<evidence type="ECO:0000256" key="4">
    <source>
        <dbReference type="ARBA" id="ARBA00023136"/>
    </source>
</evidence>
<dbReference type="SUPFAM" id="SSF103481">
    <property type="entry name" value="Multidrug resistance efflux transporter EmrE"/>
    <property type="match status" value="2"/>
</dbReference>
<dbReference type="OrthoDB" id="8524934at2"/>
<dbReference type="PANTHER" id="PTHR22911:SF6">
    <property type="entry name" value="SOLUTE CARRIER FAMILY 35 MEMBER G1"/>
    <property type="match status" value="1"/>
</dbReference>
<dbReference type="InterPro" id="IPR037185">
    <property type="entry name" value="EmrE-like"/>
</dbReference>
<evidence type="ECO:0000313" key="7">
    <source>
        <dbReference type="EMBL" id="ETD69182.1"/>
    </source>
</evidence>
<evidence type="ECO:0000256" key="5">
    <source>
        <dbReference type="SAM" id="Phobius"/>
    </source>
</evidence>
<evidence type="ECO:0000256" key="2">
    <source>
        <dbReference type="ARBA" id="ARBA00022692"/>
    </source>
</evidence>
<dbReference type="Proteomes" id="UP000018766">
    <property type="component" value="Unassembled WGS sequence"/>
</dbReference>
<feature type="transmembrane region" description="Helical" evidence="5">
    <location>
        <begin position="172"/>
        <end position="191"/>
    </location>
</feature>
<feature type="transmembrane region" description="Helical" evidence="5">
    <location>
        <begin position="203"/>
        <end position="221"/>
    </location>
</feature>
<dbReference type="AlphaFoldDB" id="V8G0G4"/>
<proteinExistence type="predicted"/>
<comment type="caution">
    <text evidence="7">The sequence shown here is derived from an EMBL/GenBank/DDBJ whole genome shotgun (WGS) entry which is preliminary data.</text>
</comment>
<dbReference type="EMBL" id="AYSV01000098">
    <property type="protein sequence ID" value="ETD69182.1"/>
    <property type="molecule type" value="Genomic_DNA"/>
</dbReference>
<dbReference type="Pfam" id="PF00892">
    <property type="entry name" value="EamA"/>
    <property type="match status" value="1"/>
</dbReference>